<feature type="compositionally biased region" description="Pro residues" evidence="1">
    <location>
        <begin position="54"/>
        <end position="63"/>
    </location>
</feature>
<accession>A0A9P3Q2X8</accession>
<sequence length="248" mass="27690">MHNSWPATPKTYLSGGVNPRIQSPASNVSYSSWGTVSAPPTTVRFPAPLEGSPAPRPNGPPSLHPLLQPPGHLLQYDIRTRPQPINDLAFYPALTKTCISVKALREFTFNVENLSGITVHDILNMLYARLQHPMTRDDLGRLAPGESASAQKSFHSRTALDPSEYCTITTWSSRGVTRYEFFDLFTSSWVQLQRYEERILGFSTGKFLVVTVQYAKGMKCLDRLSGKFYFMGLVHSVDVPGVWEIQLA</sequence>
<evidence type="ECO:0000256" key="1">
    <source>
        <dbReference type="SAM" id="MobiDB-lite"/>
    </source>
</evidence>
<organism evidence="3 4">
    <name type="scientific">Lyophyllum shimeji</name>
    <name type="common">Hon-shimeji</name>
    <name type="synonym">Tricholoma shimeji</name>
    <dbReference type="NCBI Taxonomy" id="47721"/>
    <lineage>
        <taxon>Eukaryota</taxon>
        <taxon>Fungi</taxon>
        <taxon>Dikarya</taxon>
        <taxon>Basidiomycota</taxon>
        <taxon>Agaricomycotina</taxon>
        <taxon>Agaricomycetes</taxon>
        <taxon>Agaricomycetidae</taxon>
        <taxon>Agaricales</taxon>
        <taxon>Tricholomatineae</taxon>
        <taxon>Lyophyllaceae</taxon>
        <taxon>Lyophyllum</taxon>
    </lineage>
</organism>
<reference evidence="3" key="1">
    <citation type="submission" date="2022-07" db="EMBL/GenBank/DDBJ databases">
        <title>The genome of Lyophyllum shimeji provides insight into the initial evolution of ectomycorrhizal fungal genome.</title>
        <authorList>
            <person name="Kobayashi Y."/>
            <person name="Shibata T."/>
            <person name="Hirakawa H."/>
            <person name="Shigenobu S."/>
            <person name="Nishiyama T."/>
            <person name="Yamada A."/>
            <person name="Hasebe M."/>
            <person name="Kawaguchi M."/>
        </authorList>
    </citation>
    <scope>NUCLEOTIDE SEQUENCE</scope>
    <source>
        <strain evidence="3">AT787</strain>
    </source>
</reference>
<dbReference type="InterPro" id="IPR046522">
    <property type="entry name" value="DUF6699"/>
</dbReference>
<feature type="region of interest" description="Disordered" evidence="1">
    <location>
        <begin position="44"/>
        <end position="63"/>
    </location>
</feature>
<dbReference type="AlphaFoldDB" id="A0A9P3Q2X8"/>
<dbReference type="Pfam" id="PF20415">
    <property type="entry name" value="DUF6699"/>
    <property type="match status" value="1"/>
</dbReference>
<evidence type="ECO:0000313" key="4">
    <source>
        <dbReference type="Proteomes" id="UP001063166"/>
    </source>
</evidence>
<keyword evidence="4" id="KW-1185">Reference proteome</keyword>
<evidence type="ECO:0000313" key="3">
    <source>
        <dbReference type="EMBL" id="GLB45706.1"/>
    </source>
</evidence>
<dbReference type="EMBL" id="BRPK01000026">
    <property type="protein sequence ID" value="GLB45706.1"/>
    <property type="molecule type" value="Genomic_DNA"/>
</dbReference>
<name>A0A9P3Q2X8_LYOSH</name>
<gene>
    <name evidence="3" type="ORF">LshimejAT787_2600390</name>
</gene>
<protein>
    <recommendedName>
        <fullName evidence="2">DUF6699 domain-containing protein</fullName>
    </recommendedName>
</protein>
<proteinExistence type="predicted"/>
<dbReference type="OrthoDB" id="3224413at2759"/>
<comment type="caution">
    <text evidence="3">The sequence shown here is derived from an EMBL/GenBank/DDBJ whole genome shotgun (WGS) entry which is preliminary data.</text>
</comment>
<evidence type="ECO:0000259" key="2">
    <source>
        <dbReference type="Pfam" id="PF20415"/>
    </source>
</evidence>
<feature type="domain" description="DUF6699" evidence="2">
    <location>
        <begin position="76"/>
        <end position="162"/>
    </location>
</feature>
<dbReference type="Proteomes" id="UP001063166">
    <property type="component" value="Unassembled WGS sequence"/>
</dbReference>